<keyword evidence="1" id="KW-0732">Signal</keyword>
<proteinExistence type="predicted"/>
<dbReference type="Proteomes" id="UP001517247">
    <property type="component" value="Unassembled WGS sequence"/>
</dbReference>
<gene>
    <name evidence="2" type="ORF">E6A44_014365</name>
</gene>
<keyword evidence="3" id="KW-1185">Reference proteome</keyword>
<dbReference type="RefSeq" id="WP_138723850.1">
    <property type="nucleotide sequence ID" value="NZ_SSHJ02000007.1"/>
</dbReference>
<comment type="caution">
    <text evidence="2">The sequence shown here is derived from an EMBL/GenBank/DDBJ whole genome shotgun (WGS) entry which is preliminary data.</text>
</comment>
<evidence type="ECO:0000313" key="2">
    <source>
        <dbReference type="EMBL" id="MFN0256770.1"/>
    </source>
</evidence>
<accession>A0ABW9J9H0</accession>
<reference evidence="2 3" key="1">
    <citation type="submission" date="2024-12" db="EMBL/GenBank/DDBJ databases">
        <authorList>
            <person name="Hu S."/>
        </authorList>
    </citation>
    <scope>NUCLEOTIDE SEQUENCE [LARGE SCALE GENOMIC DNA]</scope>
    <source>
        <strain evidence="2 3">THG-T11</strain>
    </source>
</reference>
<evidence type="ECO:0000256" key="1">
    <source>
        <dbReference type="SAM" id="SignalP"/>
    </source>
</evidence>
<evidence type="ECO:0000313" key="3">
    <source>
        <dbReference type="Proteomes" id="UP001517247"/>
    </source>
</evidence>
<feature type="signal peptide" evidence="1">
    <location>
        <begin position="1"/>
        <end position="20"/>
    </location>
</feature>
<dbReference type="EMBL" id="SSHJ02000007">
    <property type="protein sequence ID" value="MFN0256770.1"/>
    <property type="molecule type" value="Genomic_DNA"/>
</dbReference>
<name>A0ABW9J9H0_9SPHI</name>
<sequence length="80" mass="8810">MKKVFFAAVFAVVAIAGAFATNSKKAVQTGNFYSQNSNTQDVICDAGPSLCSLFYEQAWDKPADDITRQPVNLEEYEHSN</sequence>
<organism evidence="2 3">
    <name type="scientific">Pedobacter ureilyticus</name>
    <dbReference type="NCBI Taxonomy" id="1393051"/>
    <lineage>
        <taxon>Bacteria</taxon>
        <taxon>Pseudomonadati</taxon>
        <taxon>Bacteroidota</taxon>
        <taxon>Sphingobacteriia</taxon>
        <taxon>Sphingobacteriales</taxon>
        <taxon>Sphingobacteriaceae</taxon>
        <taxon>Pedobacter</taxon>
    </lineage>
</organism>
<protein>
    <submittedName>
        <fullName evidence="2">Uncharacterized protein</fullName>
    </submittedName>
</protein>
<feature type="chain" id="PRO_5045578131" evidence="1">
    <location>
        <begin position="21"/>
        <end position="80"/>
    </location>
</feature>